<dbReference type="EMBL" id="CACVAV010000383">
    <property type="protein sequence ID" value="CAA6824506.1"/>
    <property type="molecule type" value="Genomic_DNA"/>
</dbReference>
<dbReference type="GO" id="GO:0000166">
    <property type="term" value="F:nucleotide binding"/>
    <property type="evidence" value="ECO:0007669"/>
    <property type="project" value="UniProtKB-KW"/>
</dbReference>
<protein>
    <recommendedName>
        <fullName evidence="2">HD domain-containing protein</fullName>
    </recommendedName>
</protein>
<dbReference type="InterPro" id="IPR050124">
    <property type="entry name" value="tRNA_CCA-adding_enzyme"/>
</dbReference>
<organism evidence="3">
    <name type="scientific">uncultured Thiotrichaceae bacterium</name>
    <dbReference type="NCBI Taxonomy" id="298394"/>
    <lineage>
        <taxon>Bacteria</taxon>
        <taxon>Pseudomonadati</taxon>
        <taxon>Pseudomonadota</taxon>
        <taxon>Gammaproteobacteria</taxon>
        <taxon>Thiotrichales</taxon>
        <taxon>Thiotrichaceae</taxon>
        <taxon>environmental samples</taxon>
    </lineage>
</organism>
<evidence type="ECO:0000313" key="3">
    <source>
        <dbReference type="EMBL" id="CAA6824506.1"/>
    </source>
</evidence>
<accession>A0A6S6UA55</accession>
<dbReference type="AlphaFoldDB" id="A0A6S6UA55"/>
<dbReference type="Gene3D" id="1.10.3210.10">
    <property type="entry name" value="Hypothetical protein af1432"/>
    <property type="match status" value="1"/>
</dbReference>
<evidence type="ECO:0000256" key="1">
    <source>
        <dbReference type="ARBA" id="ARBA00022741"/>
    </source>
</evidence>
<gene>
    <name evidence="3" type="ORF">HELGO_WM60366</name>
</gene>
<dbReference type="CDD" id="cd00077">
    <property type="entry name" value="HDc"/>
    <property type="match status" value="1"/>
</dbReference>
<dbReference type="SUPFAM" id="SSF109604">
    <property type="entry name" value="HD-domain/PDEase-like"/>
    <property type="match status" value="1"/>
</dbReference>
<dbReference type="PANTHER" id="PTHR47545:SF1">
    <property type="entry name" value="MULTIFUNCTIONAL CCA PROTEIN"/>
    <property type="match status" value="1"/>
</dbReference>
<evidence type="ECO:0000259" key="2">
    <source>
        <dbReference type="Pfam" id="PF01966"/>
    </source>
</evidence>
<dbReference type="SUPFAM" id="SSF52540">
    <property type="entry name" value="P-loop containing nucleoside triphosphate hydrolases"/>
    <property type="match status" value="1"/>
</dbReference>
<proteinExistence type="predicted"/>
<keyword evidence="1" id="KW-0547">Nucleotide-binding</keyword>
<feature type="domain" description="HD" evidence="2">
    <location>
        <begin position="52"/>
        <end position="150"/>
    </location>
</feature>
<sequence>MKIDDWLAGLAQTATPDMDECVAMLGDNIGWLHRLKETEQDPEWHAEGDVHIHTNMVLQVLYQLLADEAQHIRGERRQALILGVLLHDIAKPIRTGRFELQSVERVGAPQHETYGRSYLAFKLMVLPLPFEVIWTVLNLVGEHHIPKRLAVRNSSKADFLTVARQADTELLYWLEVADMRGRICPDLPSQLMYLDEYRMFAEEYQVWGQAQDVRSLLAPQLAELPLFVQDYVYAHALYESENAKINMVEEAMATTYQHREQHAHLVVMCGPSGAGKSGWIAQNYPDYTLISLDELRKEFNGSRDSQANKGQIIQHAKEQLKAALRNKQGVVWDATNLRKDFRSVICTLGRDYHALVSLVVFLLPEKQLFINNRNRPYRVADSVLMKQLDSYQFPLLNEAHQYQVVGEGGRTLFRSGYYQE</sequence>
<dbReference type="Gene3D" id="3.40.50.300">
    <property type="entry name" value="P-loop containing nucleotide triphosphate hydrolases"/>
    <property type="match status" value="1"/>
</dbReference>
<dbReference type="InterPro" id="IPR003607">
    <property type="entry name" value="HD/PDEase_dom"/>
</dbReference>
<dbReference type="InterPro" id="IPR006674">
    <property type="entry name" value="HD_domain"/>
</dbReference>
<dbReference type="InterPro" id="IPR027417">
    <property type="entry name" value="P-loop_NTPase"/>
</dbReference>
<name>A0A6S6UA55_9GAMM</name>
<dbReference type="PANTHER" id="PTHR47545">
    <property type="entry name" value="MULTIFUNCTIONAL CCA PROTEIN"/>
    <property type="match status" value="1"/>
</dbReference>
<dbReference type="Pfam" id="PF13671">
    <property type="entry name" value="AAA_33"/>
    <property type="match status" value="1"/>
</dbReference>
<dbReference type="Pfam" id="PF01966">
    <property type="entry name" value="HD"/>
    <property type="match status" value="1"/>
</dbReference>
<reference evidence="3" key="1">
    <citation type="submission" date="2020-01" db="EMBL/GenBank/DDBJ databases">
        <authorList>
            <person name="Meier V. D."/>
            <person name="Meier V D."/>
        </authorList>
    </citation>
    <scope>NUCLEOTIDE SEQUENCE</scope>
    <source>
        <strain evidence="3">HLG_WM_MAG_08</strain>
    </source>
</reference>